<dbReference type="PANTHER" id="PTHR11692:SF0">
    <property type="entry name" value="BIFUNCTIONAL PURINE BIOSYNTHESIS PROTEIN ATIC"/>
    <property type="match status" value="1"/>
</dbReference>
<dbReference type="InterPro" id="IPR011607">
    <property type="entry name" value="MGS-like_dom"/>
</dbReference>
<dbReference type="SUPFAM" id="SSF52335">
    <property type="entry name" value="Methylglyoxal synthase-like"/>
    <property type="match status" value="1"/>
</dbReference>
<gene>
    <name evidence="10" type="primary">purH</name>
    <name evidence="12" type="ORF">CFH83_04730</name>
</gene>
<comment type="domain">
    <text evidence="10">The IMP cyclohydrolase activity resides in the N-terminal region.</text>
</comment>
<feature type="domain" description="MGS-like" evidence="11">
    <location>
        <begin position="1"/>
        <end position="143"/>
    </location>
</feature>
<evidence type="ECO:0000256" key="10">
    <source>
        <dbReference type="HAMAP-Rule" id="MF_00139"/>
    </source>
</evidence>
<evidence type="ECO:0000256" key="8">
    <source>
        <dbReference type="ARBA" id="ARBA00050488"/>
    </source>
</evidence>
<evidence type="ECO:0000256" key="4">
    <source>
        <dbReference type="ARBA" id="ARBA00022679"/>
    </source>
</evidence>
<dbReference type="InterPro" id="IPR024051">
    <property type="entry name" value="AICAR_Tfase_dup_dom_sf"/>
</dbReference>
<name>A0A2D3WFL1_9BACT</name>
<dbReference type="CDD" id="cd01421">
    <property type="entry name" value="IMPCH"/>
    <property type="match status" value="1"/>
</dbReference>
<dbReference type="SUPFAM" id="SSF53927">
    <property type="entry name" value="Cytidine deaminase-like"/>
    <property type="match status" value="1"/>
</dbReference>
<sequence length="511" mass="55845">MKRALLSVSDKSNIVEFAKSLIGLEYQIISTGGTYKMLKDAGVSAIEIDEVTKFPECFEGRVKTLNPYIHGGILHRRDKQSHLDQAVELGVEAIDLVCVNLYPFKATIEKTDDFEEIIENIDIGGPAMVRSAAKNFDSVIILTDPSDYSLVLNAIAEGENTVEFRRDLMIKAYEHTAAYDSMIANYMNKRFNNGMGSKQFIVGNKVMDTRYGENPHQKGGLYEFDTFFSKNFKTLKGEASFNNLTDISGAVKIAAAFGDENAICIVKHGNPCGFAIRENLLDAYTEALKCDPISAFGGVVAVNGVVTKELAEKMNEMFLEVIIAGSIDEEARAVFEPKKRLKLFEYGAERITLSNDAIDFKHIDGGFVFQDADRVTVEEIKNAKLVTKHVASDAAMKDAEIAYKVASLTKSNCVVYVKDAAMVAVGMGMTSRVDAARCALRKAEEMGLDVSGSALASEAFFPFRDSIDAAAGAGVKTVIQPGGSVRDEEVIAAADEHGMALYFTGVRHFLH</sequence>
<dbReference type="GO" id="GO:0004643">
    <property type="term" value="F:phosphoribosylaminoimidazolecarboxamide formyltransferase activity"/>
    <property type="evidence" value="ECO:0007669"/>
    <property type="project" value="UniProtKB-UniRule"/>
</dbReference>
<dbReference type="Pfam" id="PF01808">
    <property type="entry name" value="AICARFT_IMPCHas"/>
    <property type="match status" value="1"/>
</dbReference>
<evidence type="ECO:0000256" key="6">
    <source>
        <dbReference type="ARBA" id="ARBA00022801"/>
    </source>
</evidence>
<keyword evidence="6 10" id="KW-0378">Hydrolase</keyword>
<dbReference type="InterPro" id="IPR036914">
    <property type="entry name" value="MGS-like_dom_sf"/>
</dbReference>
<evidence type="ECO:0000256" key="7">
    <source>
        <dbReference type="ARBA" id="ARBA00023268"/>
    </source>
</evidence>
<comment type="catalytic activity">
    <reaction evidence="9 10">
        <text>IMP + H2O = 5-formamido-1-(5-phospho-D-ribosyl)imidazole-4-carboxamide</text>
        <dbReference type="Rhea" id="RHEA:18445"/>
        <dbReference type="ChEBI" id="CHEBI:15377"/>
        <dbReference type="ChEBI" id="CHEBI:58053"/>
        <dbReference type="ChEBI" id="CHEBI:58467"/>
        <dbReference type="EC" id="3.5.4.10"/>
    </reaction>
</comment>
<dbReference type="GO" id="GO:0003937">
    <property type="term" value="F:IMP cyclohydrolase activity"/>
    <property type="evidence" value="ECO:0007669"/>
    <property type="project" value="UniProtKB-UniRule"/>
</dbReference>
<proteinExistence type="inferred from homology"/>
<dbReference type="SMART" id="SM00851">
    <property type="entry name" value="MGS"/>
    <property type="match status" value="1"/>
</dbReference>
<evidence type="ECO:0000313" key="13">
    <source>
        <dbReference type="Proteomes" id="UP000228859"/>
    </source>
</evidence>
<comment type="pathway">
    <text evidence="2 10">Purine metabolism; IMP biosynthesis via de novo pathway; 5-formamido-1-(5-phospho-D-ribosyl)imidazole-4-carboxamide from 5-amino-1-(5-phospho-D-ribosyl)imidazole-4-carboxamide (10-formyl THF route): step 1/1.</text>
</comment>
<dbReference type="EMBL" id="DLUI01000069">
    <property type="protein sequence ID" value="DAB38695.1"/>
    <property type="molecule type" value="Genomic_DNA"/>
</dbReference>
<dbReference type="HAMAP" id="MF_00139">
    <property type="entry name" value="PurH"/>
    <property type="match status" value="1"/>
</dbReference>
<evidence type="ECO:0000256" key="3">
    <source>
        <dbReference type="ARBA" id="ARBA00007667"/>
    </source>
</evidence>
<dbReference type="UniPathway" id="UPA00074">
    <property type="reaction ID" value="UER00133"/>
</dbReference>
<keyword evidence="5 10" id="KW-0658">Purine biosynthesis</keyword>
<dbReference type="Pfam" id="PF02142">
    <property type="entry name" value="MGS"/>
    <property type="match status" value="1"/>
</dbReference>
<comment type="pathway">
    <text evidence="1 10">Purine metabolism; IMP biosynthesis via de novo pathway; IMP from 5-formamido-1-(5-phospho-D-ribosyl)imidazole-4-carboxamide: step 1/1.</text>
</comment>
<dbReference type="Proteomes" id="UP000228859">
    <property type="component" value="Unassembled WGS sequence"/>
</dbReference>
<dbReference type="PIRSF" id="PIRSF000414">
    <property type="entry name" value="AICARFT_IMPCHas"/>
    <property type="match status" value="1"/>
</dbReference>
<reference evidence="12 13" key="1">
    <citation type="journal article" date="2017" name="Front. Microbiol.">
        <title>Comparative Genomic Analysis of the Class Epsilonproteobacteria and Proposed Reclassification to Epsilonbacteraeota (phyl. nov.).</title>
        <authorList>
            <person name="Waite D.W."/>
            <person name="Vanwonterghem I."/>
            <person name="Rinke C."/>
            <person name="Parks D.H."/>
            <person name="Zhang Y."/>
            <person name="Takai K."/>
            <person name="Sievert S.M."/>
            <person name="Simon J."/>
            <person name="Campbell B.J."/>
            <person name="Hanson T.E."/>
            <person name="Woyke T."/>
            <person name="Klotz M.G."/>
            <person name="Hugenholtz P."/>
        </authorList>
    </citation>
    <scope>NUCLEOTIDE SEQUENCE [LARGE SCALE GENOMIC DNA]</scope>
    <source>
        <strain evidence="12">UBA12443</strain>
    </source>
</reference>
<evidence type="ECO:0000256" key="2">
    <source>
        <dbReference type="ARBA" id="ARBA00004954"/>
    </source>
</evidence>
<dbReference type="GO" id="GO:0005829">
    <property type="term" value="C:cytosol"/>
    <property type="evidence" value="ECO:0007669"/>
    <property type="project" value="TreeGrafter"/>
</dbReference>
<comment type="caution">
    <text evidence="12">The sequence shown here is derived from an EMBL/GenBank/DDBJ whole genome shotgun (WGS) entry which is preliminary data.</text>
</comment>
<dbReference type="EC" id="2.1.2.3" evidence="10"/>
<dbReference type="InterPro" id="IPR002695">
    <property type="entry name" value="PurH-like"/>
</dbReference>
<dbReference type="SMART" id="SM00798">
    <property type="entry name" value="AICARFT_IMPCHas"/>
    <property type="match status" value="1"/>
</dbReference>
<dbReference type="PANTHER" id="PTHR11692">
    <property type="entry name" value="BIFUNCTIONAL PURINE BIOSYNTHESIS PROTEIN PURH"/>
    <property type="match status" value="1"/>
</dbReference>
<protein>
    <recommendedName>
        <fullName evidence="10">Bifunctional purine biosynthesis protein PurH</fullName>
    </recommendedName>
    <domain>
        <recommendedName>
            <fullName evidence="10">Phosphoribosylaminoimidazolecarboxamide formyltransferase</fullName>
            <ecNumber evidence="10">2.1.2.3</ecNumber>
        </recommendedName>
        <alternativeName>
            <fullName evidence="10">AICAR transformylase</fullName>
        </alternativeName>
    </domain>
    <domain>
        <recommendedName>
            <fullName evidence="10">IMP cyclohydrolase</fullName>
            <ecNumber evidence="10">3.5.4.10</ecNumber>
        </recommendedName>
        <alternativeName>
            <fullName evidence="10">ATIC</fullName>
        </alternativeName>
        <alternativeName>
            <fullName evidence="10">IMP synthase</fullName>
        </alternativeName>
        <alternativeName>
            <fullName evidence="10">Inosinicase</fullName>
        </alternativeName>
    </domain>
</protein>
<dbReference type="RefSeq" id="WP_303662939.1">
    <property type="nucleotide sequence ID" value="NZ_DLUI01000069.1"/>
</dbReference>
<dbReference type="EC" id="3.5.4.10" evidence="10"/>
<evidence type="ECO:0000256" key="5">
    <source>
        <dbReference type="ARBA" id="ARBA00022755"/>
    </source>
</evidence>
<evidence type="ECO:0000313" key="12">
    <source>
        <dbReference type="EMBL" id="DAB38695.1"/>
    </source>
</evidence>
<comment type="catalytic activity">
    <reaction evidence="8 10">
        <text>(6R)-10-formyltetrahydrofolate + 5-amino-1-(5-phospho-beta-D-ribosyl)imidazole-4-carboxamide = 5-formamido-1-(5-phospho-D-ribosyl)imidazole-4-carboxamide + (6S)-5,6,7,8-tetrahydrofolate</text>
        <dbReference type="Rhea" id="RHEA:22192"/>
        <dbReference type="ChEBI" id="CHEBI:57453"/>
        <dbReference type="ChEBI" id="CHEBI:58467"/>
        <dbReference type="ChEBI" id="CHEBI:58475"/>
        <dbReference type="ChEBI" id="CHEBI:195366"/>
        <dbReference type="EC" id="2.1.2.3"/>
    </reaction>
</comment>
<dbReference type="PROSITE" id="PS51855">
    <property type="entry name" value="MGS"/>
    <property type="match status" value="1"/>
</dbReference>
<evidence type="ECO:0000256" key="9">
    <source>
        <dbReference type="ARBA" id="ARBA00050687"/>
    </source>
</evidence>
<evidence type="ECO:0000259" key="11">
    <source>
        <dbReference type="PROSITE" id="PS51855"/>
    </source>
</evidence>
<dbReference type="Gene3D" id="3.40.140.20">
    <property type="match status" value="2"/>
</dbReference>
<keyword evidence="4 10" id="KW-0808">Transferase</keyword>
<dbReference type="FunFam" id="3.40.140.20:FF:000001">
    <property type="entry name" value="Bifunctional purine biosynthesis protein PurH"/>
    <property type="match status" value="1"/>
</dbReference>
<dbReference type="Gene3D" id="3.40.50.1380">
    <property type="entry name" value="Methylglyoxal synthase-like domain"/>
    <property type="match status" value="1"/>
</dbReference>
<dbReference type="NCBIfam" id="TIGR00355">
    <property type="entry name" value="purH"/>
    <property type="match status" value="1"/>
</dbReference>
<organism evidence="12 13">
    <name type="scientific">Sulfuricurvum kujiense</name>
    <dbReference type="NCBI Taxonomy" id="148813"/>
    <lineage>
        <taxon>Bacteria</taxon>
        <taxon>Pseudomonadati</taxon>
        <taxon>Campylobacterota</taxon>
        <taxon>Epsilonproteobacteria</taxon>
        <taxon>Campylobacterales</taxon>
        <taxon>Sulfurimonadaceae</taxon>
        <taxon>Sulfuricurvum</taxon>
    </lineage>
</organism>
<dbReference type="FunFam" id="3.40.50.1380:FF:000001">
    <property type="entry name" value="Bifunctional purine biosynthesis protein PurH"/>
    <property type="match status" value="1"/>
</dbReference>
<keyword evidence="7 10" id="KW-0511">Multifunctional enzyme</keyword>
<dbReference type="GO" id="GO:0006189">
    <property type="term" value="P:'de novo' IMP biosynthetic process"/>
    <property type="evidence" value="ECO:0007669"/>
    <property type="project" value="UniProtKB-UniRule"/>
</dbReference>
<dbReference type="NCBIfam" id="NF002049">
    <property type="entry name" value="PRK00881.1"/>
    <property type="match status" value="1"/>
</dbReference>
<dbReference type="AlphaFoldDB" id="A0A2D3WFL1"/>
<dbReference type="InterPro" id="IPR016193">
    <property type="entry name" value="Cytidine_deaminase-like"/>
</dbReference>
<accession>A0A2D3WFL1</accession>
<comment type="similarity">
    <text evidence="3 10">Belongs to the PurH family.</text>
</comment>
<evidence type="ECO:0000256" key="1">
    <source>
        <dbReference type="ARBA" id="ARBA00004844"/>
    </source>
</evidence>